<keyword evidence="7" id="KW-0547">Nucleotide-binding</keyword>
<keyword evidence="8" id="KW-0460">Magnesium</keyword>
<dbReference type="SMART" id="SM00267">
    <property type="entry name" value="GGDEF"/>
    <property type="match status" value="1"/>
</dbReference>
<evidence type="ECO:0000256" key="2">
    <source>
        <dbReference type="ARBA" id="ARBA00012528"/>
    </source>
</evidence>
<evidence type="ECO:0000256" key="10">
    <source>
        <dbReference type="ARBA" id="ARBA00029839"/>
    </source>
</evidence>
<comment type="catalytic activity">
    <reaction evidence="11">
        <text>2 GTP = 3',3'-c-di-GMP + 2 diphosphate</text>
        <dbReference type="Rhea" id="RHEA:24898"/>
        <dbReference type="ChEBI" id="CHEBI:33019"/>
        <dbReference type="ChEBI" id="CHEBI:37565"/>
        <dbReference type="ChEBI" id="CHEBI:58805"/>
        <dbReference type="EC" id="2.7.7.65"/>
    </reaction>
</comment>
<dbReference type="GO" id="GO:0000166">
    <property type="term" value="F:nucleotide binding"/>
    <property type="evidence" value="ECO:0007669"/>
    <property type="project" value="UniProtKB-KW"/>
</dbReference>
<dbReference type="Pfam" id="PF11563">
    <property type="entry name" value="Protoglobin"/>
    <property type="match status" value="1"/>
</dbReference>
<evidence type="ECO:0000256" key="3">
    <source>
        <dbReference type="ARBA" id="ARBA00015125"/>
    </source>
</evidence>
<dbReference type="Pfam" id="PF00990">
    <property type="entry name" value="GGDEF"/>
    <property type="match status" value="1"/>
</dbReference>
<dbReference type="GO" id="GO:0019825">
    <property type="term" value="F:oxygen binding"/>
    <property type="evidence" value="ECO:0007669"/>
    <property type="project" value="InterPro"/>
</dbReference>
<keyword evidence="4" id="KW-0349">Heme</keyword>
<protein>
    <recommendedName>
        <fullName evidence="3">Diguanylate cyclase DosC</fullName>
        <ecNumber evidence="2">2.7.7.65</ecNumber>
    </recommendedName>
    <alternativeName>
        <fullName evidence="10">Direct oxygen-sensing cyclase</fullName>
    </alternativeName>
</protein>
<evidence type="ECO:0000256" key="6">
    <source>
        <dbReference type="ARBA" id="ARBA00022723"/>
    </source>
</evidence>
<dbReference type="GO" id="GO:0020037">
    <property type="term" value="F:heme binding"/>
    <property type="evidence" value="ECO:0007669"/>
    <property type="project" value="InterPro"/>
</dbReference>
<dbReference type="PROSITE" id="PS50887">
    <property type="entry name" value="GGDEF"/>
    <property type="match status" value="1"/>
</dbReference>
<reference evidence="13 14" key="1">
    <citation type="submission" date="2020-04" db="EMBL/GenBank/DDBJ databases">
        <authorList>
            <person name="De Canck E."/>
        </authorList>
    </citation>
    <scope>NUCLEOTIDE SEQUENCE [LARGE SCALE GENOMIC DNA]</scope>
    <source>
        <strain evidence="13 14">LMG 26690</strain>
    </source>
</reference>
<dbReference type="InterPro" id="IPR029787">
    <property type="entry name" value="Nucleotide_cyclase"/>
</dbReference>
<evidence type="ECO:0000256" key="4">
    <source>
        <dbReference type="ARBA" id="ARBA00022617"/>
    </source>
</evidence>
<name>A0A6S7AIN5_9BURK</name>
<evidence type="ECO:0000256" key="7">
    <source>
        <dbReference type="ARBA" id="ARBA00022741"/>
    </source>
</evidence>
<accession>A0A6S7AIN5</accession>
<dbReference type="NCBIfam" id="TIGR00254">
    <property type="entry name" value="GGDEF"/>
    <property type="match status" value="1"/>
</dbReference>
<evidence type="ECO:0000256" key="11">
    <source>
        <dbReference type="ARBA" id="ARBA00034247"/>
    </source>
</evidence>
<dbReference type="InterPro" id="IPR009050">
    <property type="entry name" value="Globin-like_sf"/>
</dbReference>
<dbReference type="InterPro" id="IPR012292">
    <property type="entry name" value="Globin/Proto"/>
</dbReference>
<dbReference type="InterPro" id="IPR044398">
    <property type="entry name" value="Globin-sensor_dom"/>
</dbReference>
<dbReference type="Gene3D" id="3.30.70.270">
    <property type="match status" value="1"/>
</dbReference>
<keyword evidence="13" id="KW-0548">Nucleotidyltransferase</keyword>
<dbReference type="InterPro" id="IPR043128">
    <property type="entry name" value="Rev_trsase/Diguanyl_cyclase"/>
</dbReference>
<dbReference type="EMBL" id="CADIJM010000009">
    <property type="protein sequence ID" value="CAB3721321.1"/>
    <property type="molecule type" value="Genomic_DNA"/>
</dbReference>
<dbReference type="SUPFAM" id="SSF55073">
    <property type="entry name" value="Nucleotide cyclase"/>
    <property type="match status" value="1"/>
</dbReference>
<keyword evidence="9" id="KW-0408">Iron</keyword>
<dbReference type="InterPro" id="IPR000160">
    <property type="entry name" value="GGDEF_dom"/>
</dbReference>
<evidence type="ECO:0000313" key="13">
    <source>
        <dbReference type="EMBL" id="CAB3721321.1"/>
    </source>
</evidence>
<dbReference type="RefSeq" id="WP_175124642.1">
    <property type="nucleotide sequence ID" value="NZ_CADIJM010000009.1"/>
</dbReference>
<feature type="domain" description="GGDEF" evidence="12">
    <location>
        <begin position="355"/>
        <end position="486"/>
    </location>
</feature>
<sequence>MSSSSTGVPPAATARAAPANAASANAAGGHDCYLSASNAQAWEAVYQSVDADTRGKVAAVVSDHATQLVDAFYSTLLADAEAGPRLSHEIVSTRLHRGMTHWLKGLLCVRDQGDIDVLLATQKKVGEVHARVHIPIHLVMAGARILKNEIAQRLRASGLDGMATSVATQYVCNLFDLAIEQMSRAFMRDINRGARNDEAYRLFALGQNISTERERQRAALLEWSQAVLIGLHYRTPEQALPRLAASEFGLWLQHKGAVLFESAPALRQITEAVARLDDTVLPRMMQGRGHEQESLPDQVRELQELVARIKHLLNGLFDMVAEIESGSDPLTNVLNRRFLPSVIGREISLAQRQRSSFSVLLLDIDHFKAINDAHGHAGGDQILRQFAEVVHQTCRSSDFVFRYGGEEFLVVLVDTGPGAALAAAEKLNAEIRRHRFMLAEAGALQVTASIGVATFDGHPDYAYLIDRADKALYKAKQAGRDRSVEA</sequence>
<dbReference type="GO" id="GO:0046872">
    <property type="term" value="F:metal ion binding"/>
    <property type="evidence" value="ECO:0007669"/>
    <property type="project" value="UniProtKB-KW"/>
</dbReference>
<dbReference type="InterPro" id="IPR039435">
    <property type="entry name" value="DosC_GS"/>
</dbReference>
<dbReference type="Proteomes" id="UP000494214">
    <property type="component" value="Unassembled WGS sequence"/>
</dbReference>
<evidence type="ECO:0000256" key="5">
    <source>
        <dbReference type="ARBA" id="ARBA00022679"/>
    </source>
</evidence>
<dbReference type="SUPFAM" id="SSF46458">
    <property type="entry name" value="Globin-like"/>
    <property type="match status" value="1"/>
</dbReference>
<gene>
    <name evidence="13" type="primary">dosC</name>
    <name evidence="13" type="ORF">LMG26690_03935</name>
</gene>
<organism evidence="13 14">
    <name type="scientific">Achromobacter animicus</name>
    <dbReference type="NCBI Taxonomy" id="1389935"/>
    <lineage>
        <taxon>Bacteria</taxon>
        <taxon>Pseudomonadati</taxon>
        <taxon>Pseudomonadota</taxon>
        <taxon>Betaproteobacteria</taxon>
        <taxon>Burkholderiales</taxon>
        <taxon>Alcaligenaceae</taxon>
        <taxon>Achromobacter</taxon>
    </lineage>
</organism>
<dbReference type="CDD" id="cd01949">
    <property type="entry name" value="GGDEF"/>
    <property type="match status" value="1"/>
</dbReference>
<dbReference type="Gene3D" id="1.10.490.10">
    <property type="entry name" value="Globins"/>
    <property type="match status" value="1"/>
</dbReference>
<proteinExistence type="predicted"/>
<evidence type="ECO:0000256" key="1">
    <source>
        <dbReference type="ARBA" id="ARBA00001971"/>
    </source>
</evidence>
<dbReference type="EC" id="2.7.7.65" evidence="2"/>
<keyword evidence="14" id="KW-1185">Reference proteome</keyword>
<evidence type="ECO:0000313" key="14">
    <source>
        <dbReference type="Proteomes" id="UP000494214"/>
    </source>
</evidence>
<evidence type="ECO:0000256" key="8">
    <source>
        <dbReference type="ARBA" id="ARBA00022842"/>
    </source>
</evidence>
<dbReference type="FunFam" id="3.30.70.270:FF:000001">
    <property type="entry name" value="Diguanylate cyclase domain protein"/>
    <property type="match status" value="1"/>
</dbReference>
<keyword evidence="5 13" id="KW-0808">Transferase</keyword>
<dbReference type="GO" id="GO:0052621">
    <property type="term" value="F:diguanylate cyclase activity"/>
    <property type="evidence" value="ECO:0007669"/>
    <property type="project" value="UniProtKB-EC"/>
</dbReference>
<comment type="cofactor">
    <cofactor evidence="1">
        <name>heme</name>
        <dbReference type="ChEBI" id="CHEBI:30413"/>
    </cofactor>
</comment>
<evidence type="ECO:0000259" key="12">
    <source>
        <dbReference type="PROSITE" id="PS50887"/>
    </source>
</evidence>
<dbReference type="Pfam" id="PF21118">
    <property type="entry name" value="DosC_2nd"/>
    <property type="match status" value="1"/>
</dbReference>
<dbReference type="AlphaFoldDB" id="A0A6S7AIN5"/>
<dbReference type="CDD" id="cd14757">
    <property type="entry name" value="GS_EcDosC-like_GGDEF"/>
    <property type="match status" value="1"/>
</dbReference>
<dbReference type="InterPro" id="IPR050469">
    <property type="entry name" value="Diguanylate_Cyclase"/>
</dbReference>
<keyword evidence="6" id="KW-0479">Metal-binding</keyword>
<dbReference type="UniPathway" id="UPA00599"/>
<dbReference type="PANTHER" id="PTHR45138">
    <property type="entry name" value="REGULATORY COMPONENTS OF SENSORY TRANSDUCTION SYSTEM"/>
    <property type="match status" value="1"/>
</dbReference>
<dbReference type="InterPro" id="IPR048442">
    <property type="entry name" value="DosC_2nd"/>
</dbReference>
<dbReference type="PANTHER" id="PTHR45138:SF9">
    <property type="entry name" value="DIGUANYLATE CYCLASE DGCM-RELATED"/>
    <property type="match status" value="1"/>
</dbReference>
<evidence type="ECO:0000256" key="9">
    <source>
        <dbReference type="ARBA" id="ARBA00023004"/>
    </source>
</evidence>